<dbReference type="Pfam" id="PF00656">
    <property type="entry name" value="Peptidase_C14"/>
    <property type="match status" value="1"/>
</dbReference>
<evidence type="ECO:0000259" key="1">
    <source>
        <dbReference type="Pfam" id="PF00656"/>
    </source>
</evidence>
<gene>
    <name evidence="2" type="ORF">H8K47_00065</name>
</gene>
<dbReference type="AlphaFoldDB" id="A0A923KY11"/>
<accession>A0A923KY11</accession>
<name>A0A923KY11_9BURK</name>
<evidence type="ECO:0000313" key="3">
    <source>
        <dbReference type="Proteomes" id="UP000612361"/>
    </source>
</evidence>
<dbReference type="GO" id="GO:0006508">
    <property type="term" value="P:proteolysis"/>
    <property type="evidence" value="ECO:0007669"/>
    <property type="project" value="InterPro"/>
</dbReference>
<dbReference type="InterPro" id="IPR011600">
    <property type="entry name" value="Pept_C14_caspase"/>
</dbReference>
<dbReference type="Proteomes" id="UP000612361">
    <property type="component" value="Unassembled WGS sequence"/>
</dbReference>
<evidence type="ECO:0000313" key="2">
    <source>
        <dbReference type="EMBL" id="MBC3933738.1"/>
    </source>
</evidence>
<organism evidence="2 3">
    <name type="scientific">Undibacterium rugosum</name>
    <dbReference type="NCBI Taxonomy" id="2762291"/>
    <lineage>
        <taxon>Bacteria</taxon>
        <taxon>Pseudomonadati</taxon>
        <taxon>Pseudomonadota</taxon>
        <taxon>Betaproteobacteria</taxon>
        <taxon>Burkholderiales</taxon>
        <taxon>Oxalobacteraceae</taxon>
        <taxon>Undibacterium</taxon>
    </lineage>
</organism>
<dbReference type="RefSeq" id="WP_186879396.1">
    <property type="nucleotide sequence ID" value="NZ_JACOGG010000001.1"/>
</dbReference>
<keyword evidence="3" id="KW-1185">Reference proteome</keyword>
<protein>
    <submittedName>
        <fullName evidence="2">Caspase family protein</fullName>
    </submittedName>
</protein>
<comment type="caution">
    <text evidence="2">The sequence shown here is derived from an EMBL/GenBank/DDBJ whole genome shotgun (WGS) entry which is preliminary data.</text>
</comment>
<sequence length="491" mass="55569">MQKNIAIILGVTDYEDITLDLPACKADVEVVDMVLRIGGHFSEVITIASSDAQTLKAKLAETIHRFQHEDIQDLFFYFTGHGDYTDDGFNYLLRDYSKSRVAATSLANSELDAMLKSLSPKLTIKVVDACYSGTLYIKDGSSFDDYLKSTNTFSNCYFLFSSQSDQRSYADENISDFTYEFARSVTTSSADSIRYKDVIDSISDAFSTRRQQRPLFVSQADFTEVFGIYPEDARNKIETLITRYAPDENVLDSTVTREISPPIAVVEPLTLLALVEADAKRYVTLDEARSFAVALKTALEISPQPSELDSIYEISSNWFDDYYSVPNPKTLGDWVKASKEHEYFASPTFGVETYEVQRGGINAFFRIPGAESEMVTKTRQVVTGLESTVEGLPFLAYRMILKPRHPNLVQYAAWFTFVISKTTIQVFFSFMEYDEVSWDKYRPGLTTKWDRHEFSLTSAGPAAEIVTVFYEKFVAWTTERVKARLAKNASL</sequence>
<dbReference type="SUPFAM" id="SSF52129">
    <property type="entry name" value="Caspase-like"/>
    <property type="match status" value="1"/>
</dbReference>
<dbReference type="InterPro" id="IPR029030">
    <property type="entry name" value="Caspase-like_dom_sf"/>
</dbReference>
<reference evidence="2" key="1">
    <citation type="submission" date="2020-08" db="EMBL/GenBank/DDBJ databases">
        <title>Novel species isolated from subtropical streams in China.</title>
        <authorList>
            <person name="Lu H."/>
        </authorList>
    </citation>
    <scope>NUCLEOTIDE SEQUENCE</scope>
    <source>
        <strain evidence="2">CY7W</strain>
    </source>
</reference>
<dbReference type="EMBL" id="JACOGG010000001">
    <property type="protein sequence ID" value="MBC3933738.1"/>
    <property type="molecule type" value="Genomic_DNA"/>
</dbReference>
<feature type="domain" description="Peptidase C14 caspase" evidence="1">
    <location>
        <begin position="4"/>
        <end position="218"/>
    </location>
</feature>
<proteinExistence type="predicted"/>
<dbReference type="GO" id="GO:0004197">
    <property type="term" value="F:cysteine-type endopeptidase activity"/>
    <property type="evidence" value="ECO:0007669"/>
    <property type="project" value="InterPro"/>
</dbReference>
<dbReference type="Gene3D" id="3.40.50.1460">
    <property type="match status" value="1"/>
</dbReference>